<dbReference type="Gene3D" id="1.10.8.260">
    <property type="entry name" value="HI0933 insert domain-like"/>
    <property type="match status" value="1"/>
</dbReference>
<dbReference type="PANTHER" id="PTHR42887:SF1">
    <property type="entry name" value="BLR3961 PROTEIN"/>
    <property type="match status" value="1"/>
</dbReference>
<dbReference type="SUPFAM" id="SSF51905">
    <property type="entry name" value="FAD/NAD(P)-binding domain"/>
    <property type="match status" value="1"/>
</dbReference>
<dbReference type="AlphaFoldDB" id="A0A6N4SNP0"/>
<evidence type="ECO:0000259" key="5">
    <source>
        <dbReference type="Pfam" id="PF22780"/>
    </source>
</evidence>
<dbReference type="NCBIfam" id="TIGR03862">
    <property type="entry name" value="flavo_PP4765"/>
    <property type="match status" value="1"/>
</dbReference>
<dbReference type="PANTHER" id="PTHR42887">
    <property type="entry name" value="OS12G0638800 PROTEIN"/>
    <property type="match status" value="1"/>
</dbReference>
<name>A0A6N4SNP0_CYTH3</name>
<dbReference type="OrthoDB" id="5288829at2"/>
<accession>A0A6N4SNP0</accession>
<dbReference type="InterPro" id="IPR057661">
    <property type="entry name" value="RsdA/BaiN/AoA(So)_Rossmann"/>
</dbReference>
<sequence>MNRQTIAIIGGGPSALMLAAMLDGEKYDVHLYEKNAAAGRKFLVAGDGGFNLTHSEDLESFVTRYTPQKFLEQALRTFTNKDLCDWLQHIGIETYTGSSKRIFPVKGVKPIEVLNAFMEQLKTKKINIHTLHEWRGWTVNNAAVFLHKEKDVVVQADKIVFALGGASWKVTGSTGAWLHAFQEKGIKTIPFKASNCTYQVLWPADFIAKHEGQWLKNISVAAGDQIKKGELVVTAYGLEGGAVYALSPLLRKQIQNTGKAAMQIDFKPSFSKESLIQKLSLKTTKSLTQILKNEIKLSDTQIALLKAVIPKETFLNAEQLATNIKSFPVAITGMAPINEAISTVGGIALSEVDDTFQLKQLPGHYVIGEMLDWDAPTGGYLLQGCFSMGALLAKVLNI</sequence>
<keyword evidence="7" id="KW-1185">Reference proteome</keyword>
<dbReference type="Pfam" id="PF03486">
    <property type="entry name" value="HI0933_like"/>
    <property type="match status" value="1"/>
</dbReference>
<dbReference type="InterPro" id="IPR022460">
    <property type="entry name" value="Flavoprotein_PP4765"/>
</dbReference>
<feature type="domain" description="RsdA/BaiN/AoA(So)-like insert" evidence="5">
    <location>
        <begin position="193"/>
        <end position="342"/>
    </location>
</feature>
<dbReference type="InterPro" id="IPR036188">
    <property type="entry name" value="FAD/NAD-bd_sf"/>
</dbReference>
<dbReference type="KEGG" id="chu:CHU_0628"/>
<evidence type="ECO:0000313" key="7">
    <source>
        <dbReference type="Proteomes" id="UP000001822"/>
    </source>
</evidence>
<dbReference type="InterPro" id="IPR004792">
    <property type="entry name" value="BaiN-like"/>
</dbReference>
<keyword evidence="3" id="KW-0274">FAD</keyword>
<dbReference type="Gene3D" id="3.50.50.60">
    <property type="entry name" value="FAD/NAD(P)-binding domain"/>
    <property type="match status" value="1"/>
</dbReference>
<dbReference type="Pfam" id="PF22780">
    <property type="entry name" value="HI0933_like_1st"/>
    <property type="match status" value="1"/>
</dbReference>
<dbReference type="Proteomes" id="UP000001822">
    <property type="component" value="Chromosome"/>
</dbReference>
<evidence type="ECO:0000256" key="2">
    <source>
        <dbReference type="ARBA" id="ARBA00022630"/>
    </source>
</evidence>
<dbReference type="SUPFAM" id="SSF160996">
    <property type="entry name" value="HI0933 insert domain-like"/>
    <property type="match status" value="1"/>
</dbReference>
<dbReference type="NCBIfam" id="TIGR00275">
    <property type="entry name" value="aminoacetone oxidase family FAD-binding enzyme"/>
    <property type="match status" value="1"/>
</dbReference>
<gene>
    <name evidence="6" type="ordered locus">CHU_0628</name>
</gene>
<evidence type="ECO:0000256" key="1">
    <source>
        <dbReference type="ARBA" id="ARBA00001974"/>
    </source>
</evidence>
<proteinExistence type="predicted"/>
<protein>
    <submittedName>
        <fullName evidence="6">Flavoprotein</fullName>
    </submittedName>
</protein>
<evidence type="ECO:0000313" key="6">
    <source>
        <dbReference type="EMBL" id="ABG57915.1"/>
    </source>
</evidence>
<organism evidence="6 7">
    <name type="scientific">Cytophaga hutchinsonii (strain ATCC 33406 / DSM 1761 / CIP 103989 / NBRC 15051 / NCIMB 9469 / D465)</name>
    <dbReference type="NCBI Taxonomy" id="269798"/>
    <lineage>
        <taxon>Bacteria</taxon>
        <taxon>Pseudomonadati</taxon>
        <taxon>Bacteroidota</taxon>
        <taxon>Cytophagia</taxon>
        <taxon>Cytophagales</taxon>
        <taxon>Cytophagaceae</taxon>
        <taxon>Cytophaga</taxon>
    </lineage>
</organism>
<dbReference type="InterPro" id="IPR023166">
    <property type="entry name" value="BaiN-like_dom_sf"/>
</dbReference>
<evidence type="ECO:0000256" key="3">
    <source>
        <dbReference type="ARBA" id="ARBA00022827"/>
    </source>
</evidence>
<feature type="domain" description="RsdA/BaiN/AoA(So)-like Rossmann fold-like" evidence="4">
    <location>
        <begin position="5"/>
        <end position="393"/>
    </location>
</feature>
<keyword evidence="2" id="KW-0285">Flavoprotein</keyword>
<dbReference type="InterPro" id="IPR055178">
    <property type="entry name" value="RsdA/BaiN/AoA(So)-like_dom"/>
</dbReference>
<evidence type="ECO:0000259" key="4">
    <source>
        <dbReference type="Pfam" id="PF03486"/>
    </source>
</evidence>
<dbReference type="RefSeq" id="WP_011584031.1">
    <property type="nucleotide sequence ID" value="NC_008255.1"/>
</dbReference>
<reference evidence="6 7" key="1">
    <citation type="journal article" date="2007" name="Appl. Environ. Microbiol.">
        <title>Genome sequence of the cellulolytic gliding bacterium Cytophaga hutchinsonii.</title>
        <authorList>
            <person name="Xie G."/>
            <person name="Bruce D.C."/>
            <person name="Challacombe J.F."/>
            <person name="Chertkov O."/>
            <person name="Detter J.C."/>
            <person name="Gilna P."/>
            <person name="Han C.S."/>
            <person name="Lucas S."/>
            <person name="Misra M."/>
            <person name="Myers G.L."/>
            <person name="Richardson P."/>
            <person name="Tapia R."/>
            <person name="Thayer N."/>
            <person name="Thompson L.S."/>
            <person name="Brettin T.S."/>
            <person name="Henrissat B."/>
            <person name="Wilson D.B."/>
            <person name="McBride M.J."/>
        </authorList>
    </citation>
    <scope>NUCLEOTIDE SEQUENCE [LARGE SCALE GENOMIC DNA]</scope>
    <source>
        <strain evidence="7">ATCC 33406 / DSM 1761 / CIP 103989 / NBRC 15051 / NCIMB 9469 / D465</strain>
    </source>
</reference>
<comment type="cofactor">
    <cofactor evidence="1">
        <name>FAD</name>
        <dbReference type="ChEBI" id="CHEBI:57692"/>
    </cofactor>
</comment>
<dbReference type="EMBL" id="CP000383">
    <property type="protein sequence ID" value="ABG57915.1"/>
    <property type="molecule type" value="Genomic_DNA"/>
</dbReference>
<dbReference type="Gene3D" id="2.40.30.10">
    <property type="entry name" value="Translation factors"/>
    <property type="match status" value="1"/>
</dbReference>